<feature type="transmembrane region" description="Helical" evidence="2">
    <location>
        <begin position="177"/>
        <end position="193"/>
    </location>
</feature>
<reference evidence="3 4" key="1">
    <citation type="submission" date="2018-06" db="EMBL/GenBank/DDBJ databases">
        <title>Fusarium incarnatum-equiseti species complex species 28.</title>
        <authorList>
            <person name="Gardiner D.M."/>
        </authorList>
    </citation>
    <scope>NUCLEOTIDE SEQUENCE [LARGE SCALE GENOMIC DNA]</scope>
    <source>
        <strain evidence="3 4">FIESC_28</strain>
    </source>
</reference>
<feature type="region of interest" description="Disordered" evidence="1">
    <location>
        <begin position="318"/>
        <end position="338"/>
    </location>
</feature>
<organism evidence="3 4">
    <name type="scientific">Fusarium coffeatum</name>
    <dbReference type="NCBI Taxonomy" id="231269"/>
    <lineage>
        <taxon>Eukaryota</taxon>
        <taxon>Fungi</taxon>
        <taxon>Dikarya</taxon>
        <taxon>Ascomycota</taxon>
        <taxon>Pezizomycotina</taxon>
        <taxon>Sordariomycetes</taxon>
        <taxon>Hypocreomycetidae</taxon>
        <taxon>Hypocreales</taxon>
        <taxon>Nectriaceae</taxon>
        <taxon>Fusarium</taxon>
        <taxon>Fusarium incarnatum-equiseti species complex</taxon>
    </lineage>
</organism>
<feature type="transmembrane region" description="Helical" evidence="2">
    <location>
        <begin position="460"/>
        <end position="481"/>
    </location>
</feature>
<feature type="transmembrane region" description="Helical" evidence="2">
    <location>
        <begin position="416"/>
        <end position="440"/>
    </location>
</feature>
<evidence type="ECO:0000256" key="1">
    <source>
        <dbReference type="SAM" id="MobiDB-lite"/>
    </source>
</evidence>
<keyword evidence="4" id="KW-1185">Reference proteome</keyword>
<name>A0A366R4W3_9HYPO</name>
<feature type="compositionally biased region" description="Polar residues" evidence="1">
    <location>
        <begin position="318"/>
        <end position="329"/>
    </location>
</feature>
<feature type="transmembrane region" description="Helical" evidence="2">
    <location>
        <begin position="98"/>
        <end position="121"/>
    </location>
</feature>
<feature type="transmembrane region" description="Helical" evidence="2">
    <location>
        <begin position="213"/>
        <end position="233"/>
    </location>
</feature>
<dbReference type="EMBL" id="QKXC01000204">
    <property type="protein sequence ID" value="RBR12201.1"/>
    <property type="molecule type" value="Genomic_DNA"/>
</dbReference>
<dbReference type="RefSeq" id="XP_031013054.1">
    <property type="nucleotide sequence ID" value="XM_031162825.1"/>
</dbReference>
<protein>
    <submittedName>
        <fullName evidence="3">Uncharacterized protein</fullName>
    </submittedName>
</protein>
<dbReference type="OrthoDB" id="4582561at2759"/>
<gene>
    <name evidence="3" type="ORF">FIESC28_08687</name>
</gene>
<comment type="caution">
    <text evidence="3">The sequence shown here is derived from an EMBL/GenBank/DDBJ whole genome shotgun (WGS) entry which is preliminary data.</text>
</comment>
<evidence type="ECO:0000256" key="2">
    <source>
        <dbReference type="SAM" id="Phobius"/>
    </source>
</evidence>
<feature type="transmembrane region" description="Helical" evidence="2">
    <location>
        <begin position="356"/>
        <end position="378"/>
    </location>
</feature>
<dbReference type="AlphaFoldDB" id="A0A366R4W3"/>
<dbReference type="GeneID" id="41998121"/>
<evidence type="ECO:0000313" key="3">
    <source>
        <dbReference type="EMBL" id="RBR12201.1"/>
    </source>
</evidence>
<sequence>MIESKNPLYRLNGTERDRLTETFKPGPLSNFSEMAVFARYSHCALQSCSDSKYKGCPTELWEGRFQNIPFNLTSVKDLGKMMGEEYCAKADPGIDYDIAGPGIIVAYLMQFAIVLFFAAIFKITRSWIRNVSLSFLIPFEGPAKAIKTALRWQEWVKKSRLGLAAGSTLVDLQEAQAVFLALYSAATIVTFFGSPSAGLGNITSLLSWITNNLVLRGMATAGMYPLMFVQLILQKTRDRHWYTLFLVVLNWILIVVVTQPQVVDTASLYGHIKTSNDFLRCGGNAGPKAFCQTFNTGNAKITGDFSDNELFPQGNQGLSPFDSKGTNTDPRPGSDNPSYLDRDAKSFFRISANTQAPIHVIMAFLILDWIIAIIKFQYRKPDTWLSRRLEVLRHGLPSSLEKFFSKRYFWPLTETLWISMEVLAVAMGIIGVQEFCTFLGVLRSGTEGKDSSVHISNWSFGQLIAACVWFPVILKFLSLIIDGVLPGLQKRAGELIEVTYRKDDDKRDSDVALDRLIPGRWYDVPLVPDRPGIRGKSPVQSSHYYSTTADRESTNDAIFSIYWADIIYIIRREGYDLA</sequence>
<feature type="transmembrane region" description="Helical" evidence="2">
    <location>
        <begin position="240"/>
        <end position="258"/>
    </location>
</feature>
<dbReference type="Proteomes" id="UP000253153">
    <property type="component" value="Unassembled WGS sequence"/>
</dbReference>
<accession>A0A366R4W3</accession>
<proteinExistence type="predicted"/>
<keyword evidence="2" id="KW-0812">Transmembrane</keyword>
<evidence type="ECO:0000313" key="4">
    <source>
        <dbReference type="Proteomes" id="UP000253153"/>
    </source>
</evidence>
<keyword evidence="2" id="KW-0472">Membrane</keyword>
<keyword evidence="2" id="KW-1133">Transmembrane helix</keyword>